<protein>
    <submittedName>
        <fullName evidence="1">Uncharacterized protein</fullName>
    </submittedName>
</protein>
<proteinExistence type="predicted"/>
<dbReference type="Proteomes" id="UP000298180">
    <property type="component" value="Unassembled WGS sequence"/>
</dbReference>
<organism evidence="1 2">
    <name type="scientific">Ramlibacter henchirensis</name>
    <dbReference type="NCBI Taxonomy" id="204072"/>
    <lineage>
        <taxon>Bacteria</taxon>
        <taxon>Pseudomonadati</taxon>
        <taxon>Pseudomonadota</taxon>
        <taxon>Betaproteobacteria</taxon>
        <taxon>Burkholderiales</taxon>
        <taxon>Comamonadaceae</taxon>
        <taxon>Ramlibacter</taxon>
    </lineage>
</organism>
<keyword evidence="2" id="KW-1185">Reference proteome</keyword>
<evidence type="ECO:0000313" key="2">
    <source>
        <dbReference type="Proteomes" id="UP000298180"/>
    </source>
</evidence>
<dbReference type="EMBL" id="SMLM01000001">
    <property type="protein sequence ID" value="TFZ06034.1"/>
    <property type="molecule type" value="Genomic_DNA"/>
</dbReference>
<comment type="caution">
    <text evidence="1">The sequence shown here is derived from an EMBL/GenBank/DDBJ whole genome shotgun (WGS) entry which is preliminary data.</text>
</comment>
<sequence>MSKSRLVPILSIAALLALSVAFNPSPDRHRIKIKESLADRSALARVLSLGSLAALASNYHSLGVASYTKVGDRLLSVGFMGFVYVPDQTKS</sequence>
<evidence type="ECO:0000313" key="1">
    <source>
        <dbReference type="EMBL" id="TFZ06034.1"/>
    </source>
</evidence>
<dbReference type="AlphaFoldDB" id="A0A4Z0C513"/>
<dbReference type="RefSeq" id="WP_135262120.1">
    <property type="nucleotide sequence ID" value="NZ_SMLM01000001.1"/>
</dbReference>
<reference evidence="1 2" key="1">
    <citation type="submission" date="2019-03" db="EMBL/GenBank/DDBJ databases">
        <title>Ramlibacter henchirensis DSM 14656, whole genome shotgun sequence.</title>
        <authorList>
            <person name="Zhang X."/>
            <person name="Feng G."/>
            <person name="Zhu H."/>
        </authorList>
    </citation>
    <scope>NUCLEOTIDE SEQUENCE [LARGE SCALE GENOMIC DNA]</scope>
    <source>
        <strain evidence="1 2">DSM 14656</strain>
    </source>
</reference>
<accession>A0A4Z0C513</accession>
<gene>
    <name evidence="1" type="ORF">EZ313_05130</name>
</gene>
<name>A0A4Z0C513_9BURK</name>
<dbReference type="OrthoDB" id="9155291at2"/>